<comment type="caution">
    <text evidence="1">The sequence shown here is derived from an EMBL/GenBank/DDBJ whole genome shotgun (WGS) entry which is preliminary data.</text>
</comment>
<gene>
    <name evidence="1" type="ORF">F4820DRAFT_412813</name>
</gene>
<organism evidence="1 2">
    <name type="scientific">Hypoxylon rubiginosum</name>
    <dbReference type="NCBI Taxonomy" id="110542"/>
    <lineage>
        <taxon>Eukaryota</taxon>
        <taxon>Fungi</taxon>
        <taxon>Dikarya</taxon>
        <taxon>Ascomycota</taxon>
        <taxon>Pezizomycotina</taxon>
        <taxon>Sordariomycetes</taxon>
        <taxon>Xylariomycetidae</taxon>
        <taxon>Xylariales</taxon>
        <taxon>Hypoxylaceae</taxon>
        <taxon>Hypoxylon</taxon>
    </lineage>
</organism>
<sequence>MPSAIHTNGHQDGQQDNHQNGHTSDHSTDGDIGGDGFVNDNPNPGTHSTPIAICGMACRLPGGVSSPQEFWDFLIQGRDGRSRVPKTRYNTDAYFSRTGKPGTTRSHYGYFVDDDLQTFDSSSFNMSVKELEHLDPQQRLMLFVSRECVDDAGEADVAGKHIGVYMGTSVKGWSDMDEKEVQSYGAYDLLGMGYFALSNRVSYEMGLSGPSMTIDTACASSFSALNEACRAISQGDCESAIVGGASLILGTTMTLQIGELGALSVDGSCKTFSADANGYARAEAINAVYIKSLSAALRDGNPVRAVIRGVATNHNGRSAGITSPDIKAQQNLIRQTYIIAGIQDPTDTPFIECHGTGTPTGDRMETTAVGSVFGSDAGVYIGSVKANMGHSEGASGLTALIKAAMALENKTIPPNIKFNKPNPEIPFEKYNLTVPVEPTAWPEGRTERISINNFGVGGANAHVIVDSASSFSASPELQESGDNPQLLVFSANSSESLTLMMDRYNEYLTRYPERIEDVAYTLANKRQHLSNRAFIVATREKPGIPSSHAKLKSPPNVVMVFTGQGAQWPQMGRDLIKTNKTFKASIKAMDAHLKSLGQDGPSWTIEGELRKPAKTSRLGQAELSQPLCTAIQIALVDAFKAVGIEPSAVVGHSSGEIAGAYASGALSAREAIVASYQRGAVAKEQTKAGAMAAIGMGWKDVDEFLVPGATVACENSPRSVTISGDASKVEEVVAAITKAKPEVLARLLKVDKAYHSHHMTEIGEIYFKLVGPTVLGKTPVKPFFSSVEGRILGKNDTLGARYWQKNLESPVLFNDAVTAITRHPVGQNAVFIEIGPHSALAGPLRQILTEHSNTSPYIASMLRGQNCTESLLTGFGKLYTMNAPVNLKALYPEGITLPNLPSYPWANTGVYWHETRVMREWRERRFRHHDLLGVKTAESTDIEPVWRNLFHPDFAPWVRDHAVNSDIVMPFSAYIAMIGEAIRQVTGIELGFTLRNISATTALVVQENKPVEIITTFHHRKSAGTSESQWWDFTIASHNGHSWVKHFSGKAAPLDEPLSSAKGVPDLPREVDVSKWFDVVSKAGFHYGPEFRCLSDLKCSTSQPGAATATIANDPLGEESDYHIHPTAVDNAFQMVPFASLLGLSRDVGINIITSIREISIIRCPTALTANVLGYPNGDGSISGSVDLIADGQTMMSMKGATISVLRNSNERDTHGGARYFLTPHIDLLNLTDLLRSGRDHGQYASVLDEMVEMALLYSRQVISEFEPEPVHLQNYKTWINSQADFAQKSPLGQLDKTTLIETINEKAKELSDTPAVDVALAIQKVTAAASNILSGSSDAMDILSQEDLLSKLTALINEFDNSSFIRTLAQTTPNLRILELGAGSGYSTDKYLDNLQSFYSKYTVTDASNNLIAEVKERYKGKPNMEFAALDINKDLELYDFAEGREYDLIIATNVLHQGDSIPESLKRIRSLLHPRGRLLLHETKPACKWIKFIFGVLPSWWRAAANNPMGEPYLDAQLWEAQLKDAGFGAIDTVTPKPEEPLHLNVIISRPEAGTITSKEVAILSADNIGDVSAITRQLTARGYTVSRITLGDEVPVGRDIIALLDKDSPFLQDMTPDAFDHLRELLVGLEGSGLFWITHSSVMNVTNPHYAASIGLARNLRTELDIDFATCQTETDFADDKVLDSFEHFHQRRNGDAMAPEMEYVIDGGKVNIGRFHHIAVADEQLTIEANDVARLAIDAPGRLTNLKWTSYPSRAPIGREVEIEVFAAGLNDKDLSHALGTAGVEKAIFGVEAAGVIRQIGPEVTKLQVGDRVIAIGHGALATSLIQQESAVIKIPDELSFEDAATMPFAYAAAIHSLIEVGGLERGEYVLIHRAANSVGIAAIQVAKMIGAKIFATVETEEEERYIADTFDLPRSQLSSLQNASFATAVMRETKGCGVEVVLNTLSGDLLRDTWSCVAEFGKLVDIVDGGDHTSAGNIEMDSSQNRTYCAVNMDRIIARKPALLGRHLDLAMKHYTEGYIRPIQLAKAFTASQVADAFNEMKKGAHIGKLVVEMRSPTDSVSLIPAVEARVKTIKFNQEASYILAGGLGGLGRQVAIWMAENGAGNLIFLSRSAGSSSDDHKFVRELESMGTSVQIFQGSVESSDLVTSAVTGAKYPVKGVVNMAMALRDRTWAAMTHEDWFAAAGPKVRGSRNLHDATVDLALDFFVMFSSNTAVFGVPGQSNYAAANVFLDAFARYRNGLGLPATTIDVGVVEDTGVSSRDERMLRNFKTMGYMTIRSKEVLDAMSLAVTAPSPKAGDAAAPCYVDLSSFVIGLGSTIPLTSPNNQLPWRRDPRMASYHNNASADTSGSSGSGSDGIKSFLASARADREVLRTDEAAALLAGEIGRKVLGLLGQPADELKTGLGLADLGMDSLIGIEMRKWWRLSFGFEVSLLEMLGMGTLEALGRHAAEGLYKALGGE</sequence>
<dbReference type="EMBL" id="MU393445">
    <property type="protein sequence ID" value="KAI4867596.1"/>
    <property type="molecule type" value="Genomic_DNA"/>
</dbReference>
<accession>A0ACB9Z8D0</accession>
<keyword evidence="2" id="KW-1185">Reference proteome</keyword>
<reference evidence="1 2" key="1">
    <citation type="journal article" date="2022" name="New Phytol.">
        <title>Ecological generalism drives hyperdiversity of secondary metabolite gene clusters in xylarialean endophytes.</title>
        <authorList>
            <person name="Franco M.E.E."/>
            <person name="Wisecaver J.H."/>
            <person name="Arnold A.E."/>
            <person name="Ju Y.M."/>
            <person name="Slot J.C."/>
            <person name="Ahrendt S."/>
            <person name="Moore L.P."/>
            <person name="Eastman K.E."/>
            <person name="Scott K."/>
            <person name="Konkel Z."/>
            <person name="Mondo S.J."/>
            <person name="Kuo A."/>
            <person name="Hayes R.D."/>
            <person name="Haridas S."/>
            <person name="Andreopoulos B."/>
            <person name="Riley R."/>
            <person name="LaButti K."/>
            <person name="Pangilinan J."/>
            <person name="Lipzen A."/>
            <person name="Amirebrahimi M."/>
            <person name="Yan J."/>
            <person name="Adam C."/>
            <person name="Keymanesh K."/>
            <person name="Ng V."/>
            <person name="Louie K."/>
            <person name="Northen T."/>
            <person name="Drula E."/>
            <person name="Henrissat B."/>
            <person name="Hsieh H.M."/>
            <person name="Youens-Clark K."/>
            <person name="Lutzoni F."/>
            <person name="Miadlikowska J."/>
            <person name="Eastwood D.C."/>
            <person name="Hamelin R.C."/>
            <person name="Grigoriev I.V."/>
            <person name="U'Ren J.M."/>
        </authorList>
    </citation>
    <scope>NUCLEOTIDE SEQUENCE [LARGE SCALE GENOMIC DNA]</scope>
    <source>
        <strain evidence="1 2">CBS 119005</strain>
    </source>
</reference>
<protein>
    <submittedName>
        <fullName evidence="1">Polyketide synthase</fullName>
    </submittedName>
</protein>
<name>A0ACB9Z8D0_9PEZI</name>
<evidence type="ECO:0000313" key="1">
    <source>
        <dbReference type="EMBL" id="KAI4867596.1"/>
    </source>
</evidence>
<proteinExistence type="predicted"/>
<evidence type="ECO:0000313" key="2">
    <source>
        <dbReference type="Proteomes" id="UP001497700"/>
    </source>
</evidence>
<dbReference type="Proteomes" id="UP001497700">
    <property type="component" value="Unassembled WGS sequence"/>
</dbReference>